<keyword evidence="3" id="KW-1185">Reference proteome</keyword>
<dbReference type="CDD" id="cd10910">
    <property type="entry name" value="PIN_limkain_b1_N_like"/>
    <property type="match status" value="2"/>
</dbReference>
<protein>
    <submittedName>
        <fullName evidence="2">NYN domain limkain-b1-type</fullName>
    </submittedName>
</protein>
<accession>A0A8T2ABE7</accession>
<dbReference type="PANTHER" id="PTHR14379:SF19">
    <property type="entry name" value="ENDONUCLEASE OR GLYCOSYL HYDROLASE-RELATED"/>
    <property type="match status" value="1"/>
</dbReference>
<organism evidence="2 3">
    <name type="scientific">Arabidopsis thaliana x Arabidopsis arenosa</name>
    <dbReference type="NCBI Taxonomy" id="1240361"/>
    <lineage>
        <taxon>Eukaryota</taxon>
        <taxon>Viridiplantae</taxon>
        <taxon>Streptophyta</taxon>
        <taxon>Embryophyta</taxon>
        <taxon>Tracheophyta</taxon>
        <taxon>Spermatophyta</taxon>
        <taxon>Magnoliopsida</taxon>
        <taxon>eudicotyledons</taxon>
        <taxon>Gunneridae</taxon>
        <taxon>Pentapetalae</taxon>
        <taxon>rosids</taxon>
        <taxon>malvids</taxon>
        <taxon>Brassicales</taxon>
        <taxon>Brassicaceae</taxon>
        <taxon>Camelineae</taxon>
        <taxon>Arabidopsis</taxon>
    </lineage>
</organism>
<dbReference type="Pfam" id="PF01936">
    <property type="entry name" value="NYN"/>
    <property type="match status" value="1"/>
</dbReference>
<gene>
    <name evidence="2" type="ORF">ISN45_Aa04g027300</name>
</gene>
<reference evidence="2 3" key="1">
    <citation type="submission" date="2020-12" db="EMBL/GenBank/DDBJ databases">
        <title>Concerted genomic and epigenomic changes stabilize Arabidopsis allopolyploids.</title>
        <authorList>
            <person name="Chen Z."/>
        </authorList>
    </citation>
    <scope>NUCLEOTIDE SEQUENCE [LARGE SCALE GENOMIC DNA]</scope>
    <source>
        <strain evidence="2">Allo738</strain>
        <tissue evidence="2">Leaf</tissue>
    </source>
</reference>
<dbReference type="EMBL" id="JAEFBK010000009">
    <property type="protein sequence ID" value="KAG7570090.1"/>
    <property type="molecule type" value="Genomic_DNA"/>
</dbReference>
<dbReference type="Proteomes" id="UP000694240">
    <property type="component" value="Chromosome 9"/>
</dbReference>
<name>A0A8T2ABE7_9BRAS</name>
<dbReference type="InterPro" id="IPR021139">
    <property type="entry name" value="NYN"/>
</dbReference>
<dbReference type="GO" id="GO:0005777">
    <property type="term" value="C:peroxisome"/>
    <property type="evidence" value="ECO:0007669"/>
    <property type="project" value="InterPro"/>
</dbReference>
<dbReference type="PANTHER" id="PTHR14379">
    <property type="entry name" value="LIMKAIN B LKAP"/>
    <property type="match status" value="1"/>
</dbReference>
<dbReference type="InterPro" id="IPR024768">
    <property type="entry name" value="Marf1"/>
</dbReference>
<feature type="domain" description="NYN" evidence="1">
    <location>
        <begin position="10"/>
        <end position="106"/>
    </location>
</feature>
<comment type="caution">
    <text evidence="2">The sequence shown here is derived from an EMBL/GenBank/DDBJ whole genome shotgun (WGS) entry which is preliminary data.</text>
</comment>
<evidence type="ECO:0000313" key="3">
    <source>
        <dbReference type="Proteomes" id="UP000694240"/>
    </source>
</evidence>
<evidence type="ECO:0000313" key="2">
    <source>
        <dbReference type="EMBL" id="KAG7570090.1"/>
    </source>
</evidence>
<dbReference type="GO" id="GO:0004540">
    <property type="term" value="F:RNA nuclease activity"/>
    <property type="evidence" value="ECO:0007669"/>
    <property type="project" value="InterPro"/>
</dbReference>
<proteinExistence type="predicted"/>
<evidence type="ECO:0000259" key="1">
    <source>
        <dbReference type="Pfam" id="PF01936"/>
    </source>
</evidence>
<dbReference type="AlphaFoldDB" id="A0A8T2ABE7"/>
<dbReference type="GO" id="GO:0010468">
    <property type="term" value="P:regulation of gene expression"/>
    <property type="evidence" value="ECO:0007669"/>
    <property type="project" value="InterPro"/>
</dbReference>
<sequence length="432" mass="48941">MMLKYAKDPTLVFWDIKTCPVPSACDASRVAPCIRRFLKDSGYSGPVTIVAVGLLTDVPSDVLQAVSSTGIVLNHVSYGSVGILSTIYDWINFSDPPTNIMFISSNPSLHIPANKGLLRYNIFRLFPCDSPNPESLWKDFLLEASLKCTETGEPARWLCSVCFKVKGQGFENFTTHLNTLEHAQEASYMDERAKSVMVFWDINRFPVPPGYDPRRVGPCIKRFLKNEGYSGRITIVVIGLLSDVPVDVLRDLSSTTGIVLRNVLRGSKDFVNFVYVWTYRVSSPAHMMLIGPCPEDIIWSLQKLGYNIIQLFRRNVVSLWKKFLLKDSKTLEEDKCSETGEPVPWVCSACRDNICGQGFENFTMHLHSKEHGLEMSKRLSVPWSYEKDEEAVEAGDQAHPESATMLRASRRMRRRVTYMRMKKPTPNLHILL</sequence>